<gene>
    <name evidence="1" type="ORF">HIM_06594</name>
</gene>
<dbReference type="Proteomes" id="UP000054481">
    <property type="component" value="Unassembled WGS sequence"/>
</dbReference>
<evidence type="ECO:0000313" key="1">
    <source>
        <dbReference type="EMBL" id="KJZ73926.1"/>
    </source>
</evidence>
<organism evidence="1 2">
    <name type="scientific">Hirsutella minnesotensis 3608</name>
    <dbReference type="NCBI Taxonomy" id="1043627"/>
    <lineage>
        <taxon>Eukaryota</taxon>
        <taxon>Fungi</taxon>
        <taxon>Dikarya</taxon>
        <taxon>Ascomycota</taxon>
        <taxon>Pezizomycotina</taxon>
        <taxon>Sordariomycetes</taxon>
        <taxon>Hypocreomycetidae</taxon>
        <taxon>Hypocreales</taxon>
        <taxon>Ophiocordycipitaceae</taxon>
        <taxon>Hirsutella</taxon>
    </lineage>
</organism>
<sequence>MVLLQIVVRGMFKVDANTFIVPDITTALRIVPHDFPARDLWTALILDNFPRHSLRMDLHLGMGDASEREISTEAGYNYFVSTRQTYGLAFEYVYRFPPTPNLVGVARSLDKFASLKCELQGFMLFNEAGIL</sequence>
<protein>
    <submittedName>
        <fullName evidence="1">Uncharacterized protein</fullName>
    </submittedName>
</protein>
<accession>A0A0F7ZIR1</accession>
<name>A0A0F7ZIR1_9HYPO</name>
<keyword evidence="2" id="KW-1185">Reference proteome</keyword>
<reference evidence="1 2" key="1">
    <citation type="journal article" date="2014" name="Genome Biol. Evol.">
        <title>Comparative genomics and transcriptomics analyses reveal divergent lifestyle features of nematode endoparasitic fungus Hirsutella minnesotensis.</title>
        <authorList>
            <person name="Lai Y."/>
            <person name="Liu K."/>
            <person name="Zhang X."/>
            <person name="Zhang X."/>
            <person name="Li K."/>
            <person name="Wang N."/>
            <person name="Shu C."/>
            <person name="Wu Y."/>
            <person name="Wang C."/>
            <person name="Bushley K.E."/>
            <person name="Xiang M."/>
            <person name="Liu X."/>
        </authorList>
    </citation>
    <scope>NUCLEOTIDE SEQUENCE [LARGE SCALE GENOMIC DNA]</scope>
    <source>
        <strain evidence="1 2">3608</strain>
    </source>
</reference>
<proteinExistence type="predicted"/>
<evidence type="ECO:0000313" key="2">
    <source>
        <dbReference type="Proteomes" id="UP000054481"/>
    </source>
</evidence>
<dbReference type="EMBL" id="KQ030530">
    <property type="protein sequence ID" value="KJZ73926.1"/>
    <property type="molecule type" value="Genomic_DNA"/>
</dbReference>
<dbReference type="AlphaFoldDB" id="A0A0F7ZIR1"/>